<dbReference type="InterPro" id="IPR036291">
    <property type="entry name" value="NAD(P)-bd_dom_sf"/>
</dbReference>
<dbReference type="PANTHER" id="PTHR42879">
    <property type="entry name" value="3-OXOACYL-(ACYL-CARRIER-PROTEIN) REDUCTASE"/>
    <property type="match status" value="1"/>
</dbReference>
<dbReference type="InterPro" id="IPR020904">
    <property type="entry name" value="Sc_DH/Rdtase_CS"/>
</dbReference>
<accession>A0A919J5H1</accession>
<keyword evidence="6" id="KW-1185">Reference proteome</keyword>
<comment type="similarity">
    <text evidence="1 3">Belongs to the short-chain dehydrogenases/reductases (SDR) family.</text>
</comment>
<dbReference type="AlphaFoldDB" id="A0A919J5H1"/>
<evidence type="ECO:0000256" key="3">
    <source>
        <dbReference type="RuleBase" id="RU000363"/>
    </source>
</evidence>
<dbReference type="InterPro" id="IPR057326">
    <property type="entry name" value="KR_dom"/>
</dbReference>
<dbReference type="EMBL" id="BOMM01000050">
    <property type="protein sequence ID" value="GIE13707.1"/>
    <property type="molecule type" value="Genomic_DNA"/>
</dbReference>
<dbReference type="PRINTS" id="PR00080">
    <property type="entry name" value="SDRFAMILY"/>
</dbReference>
<feature type="domain" description="Ketoreductase" evidence="4">
    <location>
        <begin position="8"/>
        <end position="188"/>
    </location>
</feature>
<evidence type="ECO:0000313" key="6">
    <source>
        <dbReference type="Proteomes" id="UP000598174"/>
    </source>
</evidence>
<dbReference type="PROSITE" id="PS00061">
    <property type="entry name" value="ADH_SHORT"/>
    <property type="match status" value="1"/>
</dbReference>
<gene>
    <name evidence="5" type="ORF">Afe05nite_55470</name>
</gene>
<comment type="caution">
    <text evidence="5">The sequence shown here is derived from an EMBL/GenBank/DDBJ whole genome shotgun (WGS) entry which is preliminary data.</text>
</comment>
<dbReference type="GO" id="GO:0032787">
    <property type="term" value="P:monocarboxylic acid metabolic process"/>
    <property type="evidence" value="ECO:0007669"/>
    <property type="project" value="UniProtKB-ARBA"/>
</dbReference>
<dbReference type="GO" id="GO:0016491">
    <property type="term" value="F:oxidoreductase activity"/>
    <property type="evidence" value="ECO:0007669"/>
    <property type="project" value="UniProtKB-KW"/>
</dbReference>
<evidence type="ECO:0000313" key="5">
    <source>
        <dbReference type="EMBL" id="GIE13707.1"/>
    </source>
</evidence>
<dbReference type="InterPro" id="IPR050259">
    <property type="entry name" value="SDR"/>
</dbReference>
<dbReference type="RefSeq" id="WP_203820148.1">
    <property type="nucleotide sequence ID" value="NZ_BAAABP010000002.1"/>
</dbReference>
<dbReference type="FunFam" id="3.40.50.720:FF:000084">
    <property type="entry name" value="Short-chain dehydrogenase reductase"/>
    <property type="match status" value="1"/>
</dbReference>
<dbReference type="Pfam" id="PF00106">
    <property type="entry name" value="adh_short"/>
    <property type="match status" value="1"/>
</dbReference>
<sequence length="265" mass="27959">MELGLKDRVVLITGGSGGIGRPLAQQFGAEGAHVALTYHRRAETARGVVRDIEMAGGSAMAVPYDLTDRASMDQAVAAVTDRWGDIDALVVNASATGGPNPRPEPFDQISPSTWEPQLRTEVEGAFHTVQAVLPTMRRRSWGRIVFMSASIVFRGRAGDEAYTAGKAALHGLSRSLATELFDDGILSNVVAPGPTLTEGLLGKLPPALRDKIAGRSPEQARKLLDQGMPHLRFSTVEDVTNVVVFLASAANGNVTGSVVNVAGGH</sequence>
<evidence type="ECO:0000259" key="4">
    <source>
        <dbReference type="SMART" id="SM00822"/>
    </source>
</evidence>
<dbReference type="InterPro" id="IPR002347">
    <property type="entry name" value="SDR_fam"/>
</dbReference>
<dbReference type="SUPFAM" id="SSF51735">
    <property type="entry name" value="NAD(P)-binding Rossmann-fold domains"/>
    <property type="match status" value="1"/>
</dbReference>
<name>A0A919J5H1_9ACTN</name>
<reference evidence="5" key="1">
    <citation type="submission" date="2021-01" db="EMBL/GenBank/DDBJ databases">
        <title>Whole genome shotgun sequence of Actinoplanes ferrugineus NBRC 15555.</title>
        <authorList>
            <person name="Komaki H."/>
            <person name="Tamura T."/>
        </authorList>
    </citation>
    <scope>NUCLEOTIDE SEQUENCE</scope>
    <source>
        <strain evidence="5">NBRC 15555</strain>
    </source>
</reference>
<dbReference type="Gene3D" id="3.40.50.720">
    <property type="entry name" value="NAD(P)-binding Rossmann-like Domain"/>
    <property type="match status" value="1"/>
</dbReference>
<dbReference type="CDD" id="cd05233">
    <property type="entry name" value="SDR_c"/>
    <property type="match status" value="1"/>
</dbReference>
<dbReference type="Proteomes" id="UP000598174">
    <property type="component" value="Unassembled WGS sequence"/>
</dbReference>
<organism evidence="5 6">
    <name type="scientific">Paractinoplanes ferrugineus</name>
    <dbReference type="NCBI Taxonomy" id="113564"/>
    <lineage>
        <taxon>Bacteria</taxon>
        <taxon>Bacillati</taxon>
        <taxon>Actinomycetota</taxon>
        <taxon>Actinomycetes</taxon>
        <taxon>Micromonosporales</taxon>
        <taxon>Micromonosporaceae</taxon>
        <taxon>Paractinoplanes</taxon>
    </lineage>
</organism>
<dbReference type="PANTHER" id="PTHR42879:SF2">
    <property type="entry name" value="3-OXOACYL-[ACYL-CARRIER-PROTEIN] REDUCTASE FABG"/>
    <property type="match status" value="1"/>
</dbReference>
<evidence type="ECO:0000256" key="1">
    <source>
        <dbReference type="ARBA" id="ARBA00006484"/>
    </source>
</evidence>
<proteinExistence type="inferred from homology"/>
<protein>
    <submittedName>
        <fullName evidence="5">Beta-ketoacyl-ACP reductase</fullName>
    </submittedName>
</protein>
<keyword evidence="2" id="KW-0560">Oxidoreductase</keyword>
<dbReference type="PRINTS" id="PR00081">
    <property type="entry name" value="GDHRDH"/>
</dbReference>
<dbReference type="SMART" id="SM00822">
    <property type="entry name" value="PKS_KR"/>
    <property type="match status" value="1"/>
</dbReference>
<evidence type="ECO:0000256" key="2">
    <source>
        <dbReference type="ARBA" id="ARBA00023002"/>
    </source>
</evidence>